<feature type="chain" id="PRO_5038970102" description="DUF6318 domain-containing protein" evidence="2">
    <location>
        <begin position="24"/>
        <end position="177"/>
    </location>
</feature>
<evidence type="ECO:0000259" key="3">
    <source>
        <dbReference type="Pfam" id="PF19843"/>
    </source>
</evidence>
<dbReference type="EMBL" id="JACHWR010000004">
    <property type="protein sequence ID" value="MBB3044958.1"/>
    <property type="molecule type" value="Genomic_DNA"/>
</dbReference>
<dbReference type="InterPro" id="IPR046281">
    <property type="entry name" value="DUF6318"/>
</dbReference>
<keyword evidence="5" id="KW-1185">Reference proteome</keyword>
<keyword evidence="2" id="KW-0732">Signal</keyword>
<dbReference type="RefSeq" id="WP_183594958.1">
    <property type="nucleotide sequence ID" value="NZ_JACHWR010000004.1"/>
</dbReference>
<feature type="domain" description="DUF6318" evidence="3">
    <location>
        <begin position="55"/>
        <end position="169"/>
    </location>
</feature>
<dbReference type="Proteomes" id="UP000589626">
    <property type="component" value="Unassembled WGS sequence"/>
</dbReference>
<dbReference type="Pfam" id="PF19843">
    <property type="entry name" value="DUF6318"/>
    <property type="match status" value="1"/>
</dbReference>
<comment type="caution">
    <text evidence="4">The sequence shown here is derived from an EMBL/GenBank/DDBJ whole genome shotgun (WGS) entry which is preliminary data.</text>
</comment>
<sequence length="177" mass="18700">MIGDVSRTRAVLVALLLSTVGLAGCTDDDPEPAPPLPTTEAPTSPSATTAAPEDPEETVRAWVEARNAALQDGDMAAVRSLTSPTCRSCAGILDPIETVYKNGGHFETAGWTVQAANLKSQTDKSATVSTGLEFAEGRTVPEAGAKPVTYEAEKHIVVFKLRLTNDGWQVRFIGFVS</sequence>
<dbReference type="AlphaFoldDB" id="A0A7W4Z3D9"/>
<protein>
    <recommendedName>
        <fullName evidence="3">DUF6318 domain-containing protein</fullName>
    </recommendedName>
</protein>
<proteinExistence type="predicted"/>
<evidence type="ECO:0000256" key="1">
    <source>
        <dbReference type="SAM" id="MobiDB-lite"/>
    </source>
</evidence>
<reference evidence="4 5" key="1">
    <citation type="submission" date="2020-08" db="EMBL/GenBank/DDBJ databases">
        <title>Sequencing the genomes of 1000 actinobacteria strains.</title>
        <authorList>
            <person name="Klenk H.-P."/>
        </authorList>
    </citation>
    <scope>NUCLEOTIDE SEQUENCE [LARGE SCALE GENOMIC DNA]</scope>
    <source>
        <strain evidence="4 5">DSM 105498</strain>
    </source>
</reference>
<feature type="compositionally biased region" description="Low complexity" evidence="1">
    <location>
        <begin position="38"/>
        <end position="52"/>
    </location>
</feature>
<accession>A0A7W4Z3D9</accession>
<evidence type="ECO:0000256" key="2">
    <source>
        <dbReference type="SAM" id="SignalP"/>
    </source>
</evidence>
<evidence type="ECO:0000313" key="4">
    <source>
        <dbReference type="EMBL" id="MBB3044958.1"/>
    </source>
</evidence>
<evidence type="ECO:0000313" key="5">
    <source>
        <dbReference type="Proteomes" id="UP000589626"/>
    </source>
</evidence>
<feature type="signal peptide" evidence="2">
    <location>
        <begin position="1"/>
        <end position="23"/>
    </location>
</feature>
<gene>
    <name evidence="4" type="ORF">FHU40_004811</name>
</gene>
<name>A0A7W4Z3D9_9ACTN</name>
<feature type="region of interest" description="Disordered" evidence="1">
    <location>
        <begin position="26"/>
        <end position="55"/>
    </location>
</feature>
<organism evidence="4 5">
    <name type="scientific">Nocardioides soli</name>
    <dbReference type="NCBI Taxonomy" id="1036020"/>
    <lineage>
        <taxon>Bacteria</taxon>
        <taxon>Bacillati</taxon>
        <taxon>Actinomycetota</taxon>
        <taxon>Actinomycetes</taxon>
        <taxon>Propionibacteriales</taxon>
        <taxon>Nocardioidaceae</taxon>
        <taxon>Nocardioides</taxon>
    </lineage>
</organism>
<dbReference type="PROSITE" id="PS51257">
    <property type="entry name" value="PROKAR_LIPOPROTEIN"/>
    <property type="match status" value="1"/>
</dbReference>